<protein>
    <recommendedName>
        <fullName evidence="1">RNA-directed DNA polymerase</fullName>
        <ecNumber evidence="1">2.7.7.49</ecNumber>
    </recommendedName>
</protein>
<dbReference type="SUPFAM" id="SSF50630">
    <property type="entry name" value="Acid proteases"/>
    <property type="match status" value="1"/>
</dbReference>
<evidence type="ECO:0000256" key="1">
    <source>
        <dbReference type="ARBA" id="ARBA00012493"/>
    </source>
</evidence>
<dbReference type="Gene3D" id="4.10.60.10">
    <property type="entry name" value="Zinc finger, CCHC-type"/>
    <property type="match status" value="1"/>
</dbReference>
<evidence type="ECO:0000256" key="6">
    <source>
        <dbReference type="ARBA" id="ARBA00022801"/>
    </source>
</evidence>
<dbReference type="SUPFAM" id="SSF56672">
    <property type="entry name" value="DNA/RNA polymerases"/>
    <property type="match status" value="1"/>
</dbReference>
<reference evidence="11" key="1">
    <citation type="journal article" date="2019" name="Plant Biotechnol. J.">
        <title>Genome sequencing of the Australian wild diploid species Gossypium australe highlights disease resistance and delayed gland morphogenesis.</title>
        <authorList>
            <person name="Cai Y."/>
            <person name="Cai X."/>
            <person name="Wang Q."/>
            <person name="Wang P."/>
            <person name="Zhang Y."/>
            <person name="Cai C."/>
            <person name="Xu Y."/>
            <person name="Wang K."/>
            <person name="Zhou Z."/>
            <person name="Wang C."/>
            <person name="Geng S."/>
            <person name="Li B."/>
            <person name="Dong Q."/>
            <person name="Hou Y."/>
            <person name="Wang H."/>
            <person name="Ai P."/>
            <person name="Liu Z."/>
            <person name="Yi F."/>
            <person name="Sun M."/>
            <person name="An G."/>
            <person name="Cheng J."/>
            <person name="Zhang Y."/>
            <person name="Shi Q."/>
            <person name="Xie Y."/>
            <person name="Shi X."/>
            <person name="Chang Y."/>
            <person name="Huang F."/>
            <person name="Chen Y."/>
            <person name="Hong S."/>
            <person name="Mi L."/>
            <person name="Sun Q."/>
            <person name="Zhang L."/>
            <person name="Zhou B."/>
            <person name="Peng R."/>
            <person name="Zhang X."/>
            <person name="Liu F."/>
        </authorList>
    </citation>
    <scope>NUCLEOTIDE SEQUENCE [LARGE SCALE GENOMIC DNA]</scope>
    <source>
        <strain evidence="11">cv. PA1801</strain>
    </source>
</reference>
<keyword evidence="5" id="KW-0255">Endonuclease</keyword>
<dbReference type="InterPro" id="IPR050951">
    <property type="entry name" value="Retrovirus_Pol_polyprotein"/>
</dbReference>
<keyword evidence="6" id="KW-0378">Hydrolase</keyword>
<dbReference type="GO" id="GO:0003964">
    <property type="term" value="F:RNA-directed DNA polymerase activity"/>
    <property type="evidence" value="ECO:0007669"/>
    <property type="project" value="UniProtKB-KW"/>
</dbReference>
<sequence>MDPDRAAADDATSNAPAPAQETMPVESRPETLGQGEEAQEAFLHIMSNWYTEFVRANPNAQPPPPPPIPQPVPVALQGIDLIRMTKSSVNKIQKQGAEEFRANIDDDPEKAEFWLENSMRVFDELSCMPEESLKCAVLLLKDSACRWWKTLTSVVLRERVTWDFFLEEFRQKYYEREVFRLSKYMQECVFMEAILCKRFEDGLNEDIKLLVGILELKEFMVMVDRACKAEELNKENRTTMIEARDAIKRPMSKSFQTQSKKSKKTNPQTTASVGYSHRDRGNTYSGSKVQATSMASVGNAKSNNPECPNCGRQHTGECWGNNRTCYKCSSPDHFIRNCLERDEKDRKQEVRASNAPLRGRPQRNPGSGTSSRRAPRDSAVRSECKAPARTFSLHDISVVALIDPGYTHSYICMILVSSMSMIVESIEFAIKVSNPLGKHMLVNKVCRNCPLTIRGYCFPANLMLLPFDEFELILGMDWLTAYNVLVNYGSKFIELRCLNGDVIRVESGKSNNMPVVISSTVAEKYMRKVYESYIVFVLNTQESEVKIESMPMVYEYPEELLGLPLVREVEFGIELVLGTAPISVAPYRMAPLELKELKSQLQELMGKGFARPSYSPWGAPATVKNKYPLPRMDDLFDQLMGATVFSKIHLRSGYYQLRVKGQDVLKTAFWTSKSEFRLREVGFIGHIVSGGGIRVDPSKILAIVEWKPPRNVSDIRSFLGLASYYKWFVKGFSMIAIPMTRLLHKDVKFEWTEKCQQSFEKLKTLLTEAPILVQPESGKEFLIYSHASMNGLDLELAATVFALKIWCHYLYREKCRIFTDQKSLKYLINQKDLNLRQRWWLRLLKDYELVIDYHPGKGNVVADALSRKSLYTLRAMSTSLALSNDGAILAELRVRPLFI</sequence>
<dbReference type="InterPro" id="IPR043502">
    <property type="entry name" value="DNA/RNA_pol_sf"/>
</dbReference>
<evidence type="ECO:0000256" key="4">
    <source>
        <dbReference type="ARBA" id="ARBA00022722"/>
    </source>
</evidence>
<accession>A0A5B6WNY8</accession>
<evidence type="ECO:0000256" key="3">
    <source>
        <dbReference type="ARBA" id="ARBA00022695"/>
    </source>
</evidence>
<dbReference type="InterPro" id="IPR021109">
    <property type="entry name" value="Peptidase_aspartic_dom_sf"/>
</dbReference>
<evidence type="ECO:0000256" key="2">
    <source>
        <dbReference type="ARBA" id="ARBA00022679"/>
    </source>
</evidence>
<feature type="region of interest" description="Disordered" evidence="8">
    <location>
        <begin position="344"/>
        <end position="382"/>
    </location>
</feature>
<gene>
    <name evidence="10" type="ORF">EPI10_005299</name>
</gene>
<dbReference type="Gene3D" id="3.10.10.10">
    <property type="entry name" value="HIV Type 1 Reverse Transcriptase, subunit A, domain 1"/>
    <property type="match status" value="2"/>
</dbReference>
<keyword evidence="2" id="KW-0808">Transferase</keyword>
<evidence type="ECO:0000313" key="11">
    <source>
        <dbReference type="Proteomes" id="UP000325315"/>
    </source>
</evidence>
<evidence type="ECO:0000256" key="8">
    <source>
        <dbReference type="SAM" id="MobiDB-lite"/>
    </source>
</evidence>
<keyword evidence="3" id="KW-0548">Nucleotidyltransferase</keyword>
<dbReference type="EC" id="2.7.7.49" evidence="1"/>
<dbReference type="GO" id="GO:0016787">
    <property type="term" value="F:hydrolase activity"/>
    <property type="evidence" value="ECO:0007669"/>
    <property type="project" value="UniProtKB-KW"/>
</dbReference>
<proteinExistence type="predicted"/>
<feature type="region of interest" description="Disordered" evidence="8">
    <location>
        <begin position="1"/>
        <end position="38"/>
    </location>
</feature>
<organism evidence="10 11">
    <name type="scientific">Gossypium australe</name>
    <dbReference type="NCBI Taxonomy" id="47621"/>
    <lineage>
        <taxon>Eukaryota</taxon>
        <taxon>Viridiplantae</taxon>
        <taxon>Streptophyta</taxon>
        <taxon>Embryophyta</taxon>
        <taxon>Tracheophyta</taxon>
        <taxon>Spermatophyta</taxon>
        <taxon>Magnoliopsida</taxon>
        <taxon>eudicotyledons</taxon>
        <taxon>Gunneridae</taxon>
        <taxon>Pentapetalae</taxon>
        <taxon>rosids</taxon>
        <taxon>malvids</taxon>
        <taxon>Malvales</taxon>
        <taxon>Malvaceae</taxon>
        <taxon>Malvoideae</taxon>
        <taxon>Gossypium</taxon>
    </lineage>
</organism>
<feature type="domain" description="Reverse transcriptase RNase H-like" evidence="9">
    <location>
        <begin position="792"/>
        <end position="847"/>
    </location>
</feature>
<comment type="caution">
    <text evidence="10">The sequence shown here is derived from an EMBL/GenBank/DDBJ whole genome shotgun (WGS) entry which is preliminary data.</text>
</comment>
<feature type="compositionally biased region" description="Low complexity" evidence="8">
    <location>
        <begin position="9"/>
        <end position="19"/>
    </location>
</feature>
<dbReference type="AlphaFoldDB" id="A0A5B6WNY8"/>
<keyword evidence="11" id="KW-1185">Reference proteome</keyword>
<evidence type="ECO:0000256" key="7">
    <source>
        <dbReference type="ARBA" id="ARBA00022918"/>
    </source>
</evidence>
<dbReference type="PANTHER" id="PTHR37984">
    <property type="entry name" value="PROTEIN CBG26694"/>
    <property type="match status" value="1"/>
</dbReference>
<dbReference type="PANTHER" id="PTHR37984:SF5">
    <property type="entry name" value="PROTEIN NYNRIN-LIKE"/>
    <property type="match status" value="1"/>
</dbReference>
<evidence type="ECO:0000313" key="10">
    <source>
        <dbReference type="EMBL" id="KAA3483103.1"/>
    </source>
</evidence>
<dbReference type="EMBL" id="SMMG02000002">
    <property type="protein sequence ID" value="KAA3483103.1"/>
    <property type="molecule type" value="Genomic_DNA"/>
</dbReference>
<dbReference type="InterPro" id="IPR043128">
    <property type="entry name" value="Rev_trsase/Diguanyl_cyclase"/>
</dbReference>
<dbReference type="CDD" id="cd00303">
    <property type="entry name" value="retropepsin_like"/>
    <property type="match status" value="1"/>
</dbReference>
<dbReference type="Proteomes" id="UP000325315">
    <property type="component" value="Unassembled WGS sequence"/>
</dbReference>
<dbReference type="Pfam" id="PF17917">
    <property type="entry name" value="RT_RNaseH"/>
    <property type="match status" value="1"/>
</dbReference>
<dbReference type="CDD" id="cd09274">
    <property type="entry name" value="RNase_HI_RT_Ty3"/>
    <property type="match status" value="1"/>
</dbReference>
<dbReference type="Pfam" id="PF08284">
    <property type="entry name" value="RVP_2"/>
    <property type="match status" value="1"/>
</dbReference>
<dbReference type="InterPro" id="IPR041373">
    <property type="entry name" value="RT_RNaseH"/>
</dbReference>
<evidence type="ECO:0000256" key="5">
    <source>
        <dbReference type="ARBA" id="ARBA00022759"/>
    </source>
</evidence>
<name>A0A5B6WNY8_9ROSI</name>
<evidence type="ECO:0000259" key="9">
    <source>
        <dbReference type="Pfam" id="PF17917"/>
    </source>
</evidence>
<dbReference type="GO" id="GO:0004519">
    <property type="term" value="F:endonuclease activity"/>
    <property type="evidence" value="ECO:0007669"/>
    <property type="project" value="UniProtKB-KW"/>
</dbReference>
<dbReference type="FunFam" id="3.30.70.270:FF:000020">
    <property type="entry name" value="Transposon Tf2-6 polyprotein-like Protein"/>
    <property type="match status" value="1"/>
</dbReference>
<keyword evidence="4" id="KW-0540">Nuclease</keyword>
<keyword evidence="7" id="KW-0695">RNA-directed DNA polymerase</keyword>
<dbReference type="Gene3D" id="3.30.70.270">
    <property type="match status" value="2"/>
</dbReference>
<dbReference type="Gene3D" id="2.40.70.10">
    <property type="entry name" value="Acid Proteases"/>
    <property type="match status" value="1"/>
</dbReference>
<dbReference type="OrthoDB" id="2272416at2759"/>
<feature type="compositionally biased region" description="Low complexity" evidence="8">
    <location>
        <begin position="252"/>
        <end position="270"/>
    </location>
</feature>
<feature type="region of interest" description="Disordered" evidence="8">
    <location>
        <begin position="251"/>
        <end position="290"/>
    </location>
</feature>